<accession>A0A921F702</accession>
<dbReference type="Gene3D" id="3.40.50.720">
    <property type="entry name" value="NAD(P)-binding Rossmann-like Domain"/>
    <property type="match status" value="1"/>
</dbReference>
<reference evidence="2" key="1">
    <citation type="journal article" date="2021" name="PeerJ">
        <title>Extensive microbial diversity within the chicken gut microbiome revealed by metagenomics and culture.</title>
        <authorList>
            <person name="Gilroy R."/>
            <person name="Ravi A."/>
            <person name="Getino M."/>
            <person name="Pursley I."/>
            <person name="Horton D.L."/>
            <person name="Alikhan N.F."/>
            <person name="Baker D."/>
            <person name="Gharbi K."/>
            <person name="Hall N."/>
            <person name="Watson M."/>
            <person name="Adriaenssens E.M."/>
            <person name="Foster-Nyarko E."/>
            <person name="Jarju S."/>
            <person name="Secka A."/>
            <person name="Antonio M."/>
            <person name="Oren A."/>
            <person name="Chaudhuri R.R."/>
            <person name="La Ragione R."/>
            <person name="Hildebrand F."/>
            <person name="Pallen M.J."/>
        </authorList>
    </citation>
    <scope>NUCLEOTIDE SEQUENCE</scope>
    <source>
        <strain evidence="2">CHK174-6876</strain>
    </source>
</reference>
<dbReference type="PANTHER" id="PTHR43677:SF11">
    <property type="entry name" value="ZINC-CONTAINING ALCOHOL DEHYDROGENASE"/>
    <property type="match status" value="1"/>
</dbReference>
<dbReference type="EMBL" id="DYXG01000009">
    <property type="protein sequence ID" value="HJE96116.1"/>
    <property type="molecule type" value="Genomic_DNA"/>
</dbReference>
<proteinExistence type="predicted"/>
<protein>
    <submittedName>
        <fullName evidence="2">Zinc-binding alcohol dehydrogenase family protein</fullName>
    </submittedName>
</protein>
<dbReference type="GO" id="GO:0016491">
    <property type="term" value="F:oxidoreductase activity"/>
    <property type="evidence" value="ECO:0007669"/>
    <property type="project" value="InterPro"/>
</dbReference>
<dbReference type="InterPro" id="IPR020843">
    <property type="entry name" value="ER"/>
</dbReference>
<dbReference type="InterPro" id="IPR051397">
    <property type="entry name" value="Zn-ADH-like_protein"/>
</dbReference>
<evidence type="ECO:0000313" key="2">
    <source>
        <dbReference type="EMBL" id="HJE96116.1"/>
    </source>
</evidence>
<dbReference type="SUPFAM" id="SSF50129">
    <property type="entry name" value="GroES-like"/>
    <property type="match status" value="1"/>
</dbReference>
<evidence type="ECO:0000313" key="3">
    <source>
        <dbReference type="Proteomes" id="UP000707535"/>
    </source>
</evidence>
<organism evidence="2 3">
    <name type="scientific">Ligilactobacillus acidipiscis</name>
    <dbReference type="NCBI Taxonomy" id="89059"/>
    <lineage>
        <taxon>Bacteria</taxon>
        <taxon>Bacillati</taxon>
        <taxon>Bacillota</taxon>
        <taxon>Bacilli</taxon>
        <taxon>Lactobacillales</taxon>
        <taxon>Lactobacillaceae</taxon>
        <taxon>Ligilactobacillus</taxon>
    </lineage>
</organism>
<dbReference type="AlphaFoldDB" id="A0A921F702"/>
<dbReference type="InterPro" id="IPR011032">
    <property type="entry name" value="GroES-like_sf"/>
</dbReference>
<dbReference type="SUPFAM" id="SSF51735">
    <property type="entry name" value="NAD(P)-binding Rossmann-fold domains"/>
    <property type="match status" value="1"/>
</dbReference>
<name>A0A921F702_9LACO</name>
<dbReference type="SMART" id="SM00829">
    <property type="entry name" value="PKS_ER"/>
    <property type="match status" value="1"/>
</dbReference>
<gene>
    <name evidence="2" type="ORF">K8V00_00720</name>
</gene>
<feature type="domain" description="Enoyl reductase (ER)" evidence="1">
    <location>
        <begin position="10"/>
        <end position="317"/>
    </location>
</feature>
<comment type="caution">
    <text evidence="2">The sequence shown here is derived from an EMBL/GenBank/DDBJ whole genome shotgun (WGS) entry which is preliminary data.</text>
</comment>
<dbReference type="Proteomes" id="UP000707535">
    <property type="component" value="Unassembled WGS sequence"/>
</dbReference>
<dbReference type="PANTHER" id="PTHR43677">
    <property type="entry name" value="SHORT-CHAIN DEHYDROGENASE/REDUCTASE"/>
    <property type="match status" value="1"/>
</dbReference>
<reference evidence="2" key="2">
    <citation type="submission" date="2021-09" db="EMBL/GenBank/DDBJ databases">
        <authorList>
            <person name="Gilroy R."/>
        </authorList>
    </citation>
    <scope>NUCLEOTIDE SEQUENCE</scope>
    <source>
        <strain evidence="2">CHK174-6876</strain>
    </source>
</reference>
<dbReference type="Gene3D" id="3.90.180.10">
    <property type="entry name" value="Medium-chain alcohol dehydrogenases, catalytic domain"/>
    <property type="match status" value="1"/>
</dbReference>
<evidence type="ECO:0000259" key="1">
    <source>
        <dbReference type="SMART" id="SM00829"/>
    </source>
</evidence>
<sequence length="317" mass="34529">MKAAVIRNKGALPTIAEIDEPIQRTEDDLILTVKASALTMVSKAVSLGSHYSSRNSFPKVAGMEGVGESKNGERFYFNGSKGMYGALAEKTLVDKNRTVKIPDELNIVTAAAIANPGMSSYAALVYRAKITKDDVVLINGATGTAGTLAVKIAYALGAKKVIATGRNKEALKNAGADDYLSSSDYQDDQQTQYLYDLGKMISDVTIVLDYLWGKPAEQIMQALYQFSDRHSEIRYIQIGSLASPDIDLPSTLLRSTNFTLMGSGLGSLDKKEVISSIEKVFELAINNHLNVPYVTFKLENIKEAWTKPSHPRPVIII</sequence>
<dbReference type="InterPro" id="IPR036291">
    <property type="entry name" value="NAD(P)-bd_dom_sf"/>
</dbReference>